<keyword evidence="5" id="KW-0675">Receptor</keyword>
<dbReference type="PANTHER" id="PTHR33138">
    <property type="entry name" value="OS01G0690200 PROTEIN"/>
    <property type="match status" value="1"/>
</dbReference>
<feature type="domain" description="Wall-associated receptor kinase galacturonan-binding" evidence="4">
    <location>
        <begin position="31"/>
        <end position="94"/>
    </location>
</feature>
<keyword evidence="2 3" id="KW-0732">Signal</keyword>
<dbReference type="GO" id="GO:0030247">
    <property type="term" value="F:polysaccharide binding"/>
    <property type="evidence" value="ECO:0007669"/>
    <property type="project" value="InterPro"/>
</dbReference>
<name>A0A8S0VPK8_OLEEU</name>
<accession>A0A8S0VPK8</accession>
<protein>
    <submittedName>
        <fullName evidence="5">LEAF RUST 10 DISEASE-RESISTANCE LOCUS RECEPTOR-LIKE PROTEIN KINASE-like</fullName>
    </submittedName>
</protein>
<organism evidence="5 6">
    <name type="scientific">Olea europaea subsp. europaea</name>
    <dbReference type="NCBI Taxonomy" id="158383"/>
    <lineage>
        <taxon>Eukaryota</taxon>
        <taxon>Viridiplantae</taxon>
        <taxon>Streptophyta</taxon>
        <taxon>Embryophyta</taxon>
        <taxon>Tracheophyta</taxon>
        <taxon>Spermatophyta</taxon>
        <taxon>Magnoliopsida</taxon>
        <taxon>eudicotyledons</taxon>
        <taxon>Gunneridae</taxon>
        <taxon>Pentapetalae</taxon>
        <taxon>asterids</taxon>
        <taxon>lamiids</taxon>
        <taxon>Lamiales</taxon>
        <taxon>Oleaceae</taxon>
        <taxon>Oleeae</taxon>
        <taxon>Olea</taxon>
    </lineage>
</organism>
<dbReference type="Gramene" id="OE9A074195T1">
    <property type="protein sequence ID" value="OE9A074195C1"/>
    <property type="gene ID" value="OE9A074195"/>
</dbReference>
<dbReference type="EMBL" id="CACTIH010009760">
    <property type="protein sequence ID" value="CAA3032963.1"/>
    <property type="molecule type" value="Genomic_DNA"/>
</dbReference>
<dbReference type="GO" id="GO:0016020">
    <property type="term" value="C:membrane"/>
    <property type="evidence" value="ECO:0007669"/>
    <property type="project" value="UniProtKB-SubCell"/>
</dbReference>
<keyword evidence="5" id="KW-0418">Kinase</keyword>
<dbReference type="InterPro" id="IPR025287">
    <property type="entry name" value="WAK_GUB"/>
</dbReference>
<feature type="chain" id="PRO_5035781153" evidence="3">
    <location>
        <begin position="26"/>
        <end position="277"/>
    </location>
</feature>
<keyword evidence="5" id="KW-0808">Transferase</keyword>
<dbReference type="Pfam" id="PF13947">
    <property type="entry name" value="GUB_WAK_bind"/>
    <property type="match status" value="1"/>
</dbReference>
<dbReference type="GO" id="GO:0016301">
    <property type="term" value="F:kinase activity"/>
    <property type="evidence" value="ECO:0007669"/>
    <property type="project" value="UniProtKB-KW"/>
</dbReference>
<dbReference type="Proteomes" id="UP000594638">
    <property type="component" value="Unassembled WGS sequence"/>
</dbReference>
<dbReference type="PANTHER" id="PTHR33138:SF30">
    <property type="entry name" value="LEAF RUST 10 DISEASE-RESISTANCE LOCUS RECEPTOR-LIKE PROTEIN KINASE-LIKE 2.7"/>
    <property type="match status" value="1"/>
</dbReference>
<feature type="signal peptide" evidence="3">
    <location>
        <begin position="1"/>
        <end position="25"/>
    </location>
</feature>
<evidence type="ECO:0000256" key="1">
    <source>
        <dbReference type="ARBA" id="ARBA00004167"/>
    </source>
</evidence>
<evidence type="ECO:0000259" key="4">
    <source>
        <dbReference type="Pfam" id="PF13947"/>
    </source>
</evidence>
<dbReference type="AlphaFoldDB" id="A0A8S0VPK8"/>
<evidence type="ECO:0000256" key="2">
    <source>
        <dbReference type="ARBA" id="ARBA00022729"/>
    </source>
</evidence>
<keyword evidence="6" id="KW-1185">Reference proteome</keyword>
<reference evidence="5 6" key="1">
    <citation type="submission" date="2019-12" db="EMBL/GenBank/DDBJ databases">
        <authorList>
            <person name="Alioto T."/>
            <person name="Alioto T."/>
            <person name="Gomez Garrido J."/>
        </authorList>
    </citation>
    <scope>NUCLEOTIDE SEQUENCE [LARGE SCALE GENOMIC DNA]</scope>
</reference>
<dbReference type="OrthoDB" id="1146903at2759"/>
<evidence type="ECO:0000313" key="5">
    <source>
        <dbReference type="EMBL" id="CAA3032963.1"/>
    </source>
</evidence>
<sequence length="277" mass="31664">MLEETFLLKCLSALILIQLLQTSSARHNPQCNPSACGRISNISYPFRLTGDAEHCGDSSYELVCDDNITSLYLNSRKYHVQAINYHNCTIRLVDAALKNDNCSLPQCSLFQYNFTNNFPYTIYSKKLKLNKSIMLTEVESRFTFMSWPYYFNSSVFSKTASCSHKVYASNDSYSSTGRYIYVKASDLNLTDVGDMCSIDLTVMTSWPFKEANNLSHSDIRGSMLYGFEISWFTVQSSICRMNKHCSVYVDNRGSIQYYVGIISWKRVVTDCKESFPL</sequence>
<gene>
    <name evidence="5" type="ORF">OLEA9_A074195</name>
</gene>
<comment type="caution">
    <text evidence="5">The sequence shown here is derived from an EMBL/GenBank/DDBJ whole genome shotgun (WGS) entry which is preliminary data.</text>
</comment>
<proteinExistence type="predicted"/>
<evidence type="ECO:0000256" key="3">
    <source>
        <dbReference type="SAM" id="SignalP"/>
    </source>
</evidence>
<evidence type="ECO:0000313" key="6">
    <source>
        <dbReference type="Proteomes" id="UP000594638"/>
    </source>
</evidence>
<comment type="subcellular location">
    <subcellularLocation>
        <location evidence="1">Membrane</location>
        <topology evidence="1">Single-pass membrane protein</topology>
    </subcellularLocation>
</comment>